<evidence type="ECO:0000313" key="2">
    <source>
        <dbReference type="EMBL" id="PRY56105.1"/>
    </source>
</evidence>
<protein>
    <submittedName>
        <fullName evidence="2">Protease prsW family protein</fullName>
    </submittedName>
</protein>
<dbReference type="EMBL" id="PVTI01000020">
    <property type="protein sequence ID" value="PRY56105.1"/>
    <property type="molecule type" value="Genomic_DNA"/>
</dbReference>
<feature type="transmembrane region" description="Helical" evidence="1">
    <location>
        <begin position="159"/>
        <end position="178"/>
    </location>
</feature>
<evidence type="ECO:0000313" key="3">
    <source>
        <dbReference type="Proteomes" id="UP000237822"/>
    </source>
</evidence>
<feature type="transmembrane region" description="Helical" evidence="1">
    <location>
        <begin position="504"/>
        <end position="535"/>
    </location>
</feature>
<gene>
    <name evidence="2" type="ORF">BCF74_12055</name>
</gene>
<dbReference type="Proteomes" id="UP000237822">
    <property type="component" value="Unassembled WGS sequence"/>
</dbReference>
<feature type="transmembrane region" description="Helical" evidence="1">
    <location>
        <begin position="93"/>
        <end position="114"/>
    </location>
</feature>
<proteinExistence type="predicted"/>
<feature type="transmembrane region" description="Helical" evidence="1">
    <location>
        <begin position="63"/>
        <end position="81"/>
    </location>
</feature>
<feature type="transmembrane region" description="Helical" evidence="1">
    <location>
        <begin position="232"/>
        <end position="250"/>
    </location>
</feature>
<feature type="transmembrane region" description="Helical" evidence="1">
    <location>
        <begin position="257"/>
        <end position="279"/>
    </location>
</feature>
<keyword evidence="2" id="KW-0645">Protease</keyword>
<dbReference type="GO" id="GO:0006508">
    <property type="term" value="P:proteolysis"/>
    <property type="evidence" value="ECO:0007669"/>
    <property type="project" value="UniProtKB-KW"/>
</dbReference>
<feature type="transmembrane region" description="Helical" evidence="1">
    <location>
        <begin position="36"/>
        <end position="57"/>
    </location>
</feature>
<sequence length="790" mass="85731">MTAAAEDHLAAREWWERVSARRTLWWRRRPELAKRIGLVANLVTWAALAVLLVAVVTWPTMRWSVRVWVGVMWVALCWGLIAHTKTLALRTLFRILALSVPWSFAIALLSGWLARGPGGLREANAVAGAVVVASIVEEILKLGPLALLALAAPGRVRRFTVADWALVGFMSGLAFQLLEEALRRVLLFGPGRKSITDVLCSFGDAEQRLDCYEIPSFGLNPFGTGFGGNPPYAGHAVYTGLIAVGIGLAVRVIRGRLVGVFGALIAGLVPVALFLLSVLDHAARNGSLNETFDQIEDVVPRAVVWLHTATGGGHGREALLVALLVIGMVLDASLFRLANLADVLEDRPVGFLERRYLAVRRATAELGSARVGWFLGSGVDVIFILARDLRDSVLLLFSPAPGPSWRSRAARRVRDVRGLWEQQRRQREEVVRWAFDTPPHGRRLFRAVAALLTLVALALVFVATPLLTAALDIELNGPRPSPWLAGVLEALGEWWNDLPPGLKVAGVVVLGAAVIASGGTLAFALGVGGAVWTALDRADDLGRFVDDPRGTMDEYLAQNSPSDVAVDAGLLVLSFMGEGAVAAAGGRAARAGLDAAEDAGLTRSLRDHIGELPRAIVSIDPALGSRVYSGGGLPLRSQLPEWLRRVREGSKFHRAEQASLNQIPGGSSETYVRKVKPGTGDEIEYFDTRYNRVDHYNDYERQIRSIKHTQLAEVQESTALRYLDELATKYKPGTPIADVPSTPERLLGKSLKGQMILHVPIQESPIPDAVLNRAADLNIKIIDITGRLYT</sequence>
<name>A0A2T0UDT4_9MICO</name>
<reference evidence="2 3" key="1">
    <citation type="submission" date="2018-03" db="EMBL/GenBank/DDBJ databases">
        <title>Genomic Encyclopedia of Archaeal and Bacterial Type Strains, Phase II (KMG-II): from individual species to whole genera.</title>
        <authorList>
            <person name="Goeker M."/>
        </authorList>
    </citation>
    <scope>NUCLEOTIDE SEQUENCE [LARGE SCALE GENOMIC DNA]</scope>
    <source>
        <strain evidence="2 3">ATCC BAA-1496</strain>
    </source>
</reference>
<keyword evidence="1" id="KW-0812">Transmembrane</keyword>
<organism evidence="2 3">
    <name type="scientific">Knoellia remsis</name>
    <dbReference type="NCBI Taxonomy" id="407159"/>
    <lineage>
        <taxon>Bacteria</taxon>
        <taxon>Bacillati</taxon>
        <taxon>Actinomycetota</taxon>
        <taxon>Actinomycetes</taxon>
        <taxon>Micrococcales</taxon>
        <taxon>Intrasporangiaceae</taxon>
        <taxon>Knoellia</taxon>
    </lineage>
</organism>
<feature type="transmembrane region" description="Helical" evidence="1">
    <location>
        <begin position="448"/>
        <end position="471"/>
    </location>
</feature>
<dbReference type="AlphaFoldDB" id="A0A2T0UDT4"/>
<keyword evidence="1" id="KW-0472">Membrane</keyword>
<keyword evidence="3" id="KW-1185">Reference proteome</keyword>
<dbReference type="GO" id="GO:0008233">
    <property type="term" value="F:peptidase activity"/>
    <property type="evidence" value="ECO:0007669"/>
    <property type="project" value="UniProtKB-KW"/>
</dbReference>
<feature type="transmembrane region" description="Helical" evidence="1">
    <location>
        <begin position="318"/>
        <end position="338"/>
    </location>
</feature>
<feature type="transmembrane region" description="Helical" evidence="1">
    <location>
        <begin position="126"/>
        <end position="152"/>
    </location>
</feature>
<comment type="caution">
    <text evidence="2">The sequence shown here is derived from an EMBL/GenBank/DDBJ whole genome shotgun (WGS) entry which is preliminary data.</text>
</comment>
<keyword evidence="2" id="KW-0378">Hydrolase</keyword>
<accession>A0A2T0UDT4</accession>
<keyword evidence="1" id="KW-1133">Transmembrane helix</keyword>
<evidence type="ECO:0000256" key="1">
    <source>
        <dbReference type="SAM" id="Phobius"/>
    </source>
</evidence>